<protein>
    <submittedName>
        <fullName evidence="4">Aminoacyl-tRNA hydrolase</fullName>
    </submittedName>
</protein>
<evidence type="ECO:0000259" key="3">
    <source>
        <dbReference type="Pfam" id="PF00472"/>
    </source>
</evidence>
<evidence type="ECO:0000256" key="1">
    <source>
        <dbReference type="ARBA" id="ARBA00010835"/>
    </source>
</evidence>
<keyword evidence="4" id="KW-0378">Hydrolase</keyword>
<dbReference type="RefSeq" id="WP_080317831.1">
    <property type="nucleotide sequence ID" value="NZ_MTBC01000001.1"/>
</dbReference>
<dbReference type="InterPro" id="IPR000352">
    <property type="entry name" value="Pep_chain_release_fac_I"/>
</dbReference>
<dbReference type="Gene3D" id="3.30.160.20">
    <property type="match status" value="1"/>
</dbReference>
<dbReference type="EMBL" id="MTBC01000001">
    <property type="protein sequence ID" value="OQD44310.1"/>
    <property type="molecule type" value="Genomic_DNA"/>
</dbReference>
<dbReference type="GO" id="GO:0004045">
    <property type="term" value="F:peptidyl-tRNA hydrolase activity"/>
    <property type="evidence" value="ECO:0007669"/>
    <property type="project" value="TreeGrafter"/>
</dbReference>
<evidence type="ECO:0000313" key="4">
    <source>
        <dbReference type="EMBL" id="OQD44310.1"/>
    </source>
</evidence>
<dbReference type="Pfam" id="PF00472">
    <property type="entry name" value="RF-1"/>
    <property type="match status" value="1"/>
</dbReference>
<feature type="compositionally biased region" description="Basic residues" evidence="2">
    <location>
        <begin position="120"/>
        <end position="135"/>
    </location>
</feature>
<accession>A0A1V6LVV1</accession>
<dbReference type="InterPro" id="IPR045853">
    <property type="entry name" value="Pep_chain_release_fac_I_sf"/>
</dbReference>
<evidence type="ECO:0000313" key="5">
    <source>
        <dbReference type="Proteomes" id="UP000191680"/>
    </source>
</evidence>
<reference evidence="4 5" key="1">
    <citation type="submission" date="2016-12" db="EMBL/GenBank/DDBJ databases">
        <authorList>
            <person name="Song W.-J."/>
            <person name="Kurnit D.M."/>
        </authorList>
    </citation>
    <scope>NUCLEOTIDE SEQUENCE [LARGE SCALE GENOMIC DNA]</scope>
    <source>
        <strain evidence="4 5">HSG9</strain>
    </source>
</reference>
<dbReference type="PANTHER" id="PTHR47814:SF1">
    <property type="entry name" value="PEPTIDYL-TRNA HYDROLASE ARFB"/>
    <property type="match status" value="1"/>
</dbReference>
<proteinExistence type="inferred from homology"/>
<dbReference type="GO" id="GO:0072344">
    <property type="term" value="P:rescue of stalled ribosome"/>
    <property type="evidence" value="ECO:0007669"/>
    <property type="project" value="TreeGrafter"/>
</dbReference>
<comment type="similarity">
    <text evidence="1">Belongs to the prokaryotic/mitochondrial release factor family.</text>
</comment>
<name>A0A1V6LVV1_9FLAO</name>
<feature type="domain" description="Prokaryotic-type class I peptide chain release factors" evidence="3">
    <location>
        <begin position="5"/>
        <end position="111"/>
    </location>
</feature>
<sequence length="135" mass="15381">MQRTIILKELEFRAVRSSGPGGQHANKVATKVELLFNINNSAGLSDLEKLRLKEQLQHRLTKEGVLSLQSSTTRSQHKNKELAIKRLWNILESSLKPVAKRKATKPSKNAILKRLDAKKKMALKKHLRKPPKPDY</sequence>
<dbReference type="NCBIfam" id="NF006718">
    <property type="entry name" value="PRK09256.1"/>
    <property type="match status" value="1"/>
</dbReference>
<dbReference type="AlphaFoldDB" id="A0A1V6LVV1"/>
<dbReference type="PANTHER" id="PTHR47814">
    <property type="entry name" value="PEPTIDYL-TRNA HYDROLASE ARFB"/>
    <property type="match status" value="1"/>
</dbReference>
<dbReference type="Proteomes" id="UP000191680">
    <property type="component" value="Unassembled WGS sequence"/>
</dbReference>
<dbReference type="SUPFAM" id="SSF75620">
    <property type="entry name" value="Release factor"/>
    <property type="match status" value="1"/>
</dbReference>
<comment type="caution">
    <text evidence="4">The sequence shown here is derived from an EMBL/GenBank/DDBJ whole genome shotgun (WGS) entry which is preliminary data.</text>
</comment>
<organism evidence="4 5">
    <name type="scientific">Croceivirga radicis</name>
    <dbReference type="NCBI Taxonomy" id="1929488"/>
    <lineage>
        <taxon>Bacteria</taxon>
        <taxon>Pseudomonadati</taxon>
        <taxon>Bacteroidota</taxon>
        <taxon>Flavobacteriia</taxon>
        <taxon>Flavobacteriales</taxon>
        <taxon>Flavobacteriaceae</taxon>
        <taxon>Croceivirga</taxon>
    </lineage>
</organism>
<keyword evidence="5" id="KW-1185">Reference proteome</keyword>
<evidence type="ECO:0000256" key="2">
    <source>
        <dbReference type="SAM" id="MobiDB-lite"/>
    </source>
</evidence>
<feature type="region of interest" description="Disordered" evidence="2">
    <location>
        <begin position="112"/>
        <end position="135"/>
    </location>
</feature>
<gene>
    <name evidence="4" type="ORF">BUL40_01790</name>
</gene>
<dbReference type="OrthoDB" id="9815709at2"/>
<dbReference type="GO" id="GO:0003747">
    <property type="term" value="F:translation release factor activity"/>
    <property type="evidence" value="ECO:0007669"/>
    <property type="project" value="InterPro"/>
</dbReference>
<dbReference type="GO" id="GO:0043022">
    <property type="term" value="F:ribosome binding"/>
    <property type="evidence" value="ECO:0007669"/>
    <property type="project" value="TreeGrafter"/>
</dbReference>